<dbReference type="Gene3D" id="3.40.50.2300">
    <property type="match status" value="1"/>
</dbReference>
<dbReference type="InterPro" id="IPR052048">
    <property type="entry name" value="ST_Response_Regulator"/>
</dbReference>
<protein>
    <submittedName>
        <fullName evidence="3">Response regulator receiver domain-containing protein</fullName>
    </submittedName>
</protein>
<keyword evidence="4" id="KW-1185">Reference proteome</keyword>
<evidence type="ECO:0000313" key="4">
    <source>
        <dbReference type="Proteomes" id="UP000249547"/>
    </source>
</evidence>
<dbReference type="PANTHER" id="PTHR43228:SF1">
    <property type="entry name" value="TWO-COMPONENT RESPONSE REGULATOR ARR22"/>
    <property type="match status" value="1"/>
</dbReference>
<dbReference type="Proteomes" id="UP000249547">
    <property type="component" value="Unassembled WGS sequence"/>
</dbReference>
<gene>
    <name evidence="3" type="ORF">LX64_03131</name>
</gene>
<keyword evidence="1" id="KW-0597">Phosphoprotein</keyword>
<feature type="modified residue" description="4-aspartylphosphate" evidence="1">
    <location>
        <position position="78"/>
    </location>
</feature>
<dbReference type="OrthoDB" id="1121174at2"/>
<dbReference type="GO" id="GO:0000160">
    <property type="term" value="P:phosphorelay signal transduction system"/>
    <property type="evidence" value="ECO:0007669"/>
    <property type="project" value="InterPro"/>
</dbReference>
<dbReference type="PANTHER" id="PTHR43228">
    <property type="entry name" value="TWO-COMPONENT RESPONSE REGULATOR"/>
    <property type="match status" value="1"/>
</dbReference>
<evidence type="ECO:0000256" key="1">
    <source>
        <dbReference type="PROSITE-ProRule" id="PRU00169"/>
    </source>
</evidence>
<dbReference type="InterPro" id="IPR011006">
    <property type="entry name" value="CheY-like_superfamily"/>
</dbReference>
<dbReference type="PROSITE" id="PS50110">
    <property type="entry name" value="RESPONSE_REGULATORY"/>
    <property type="match status" value="1"/>
</dbReference>
<dbReference type="InterPro" id="IPR001789">
    <property type="entry name" value="Sig_transdc_resp-reg_receiver"/>
</dbReference>
<reference evidence="3 4" key="1">
    <citation type="submission" date="2018-06" db="EMBL/GenBank/DDBJ databases">
        <title>Genomic Encyclopedia of Archaeal and Bacterial Type Strains, Phase II (KMG-II): from individual species to whole genera.</title>
        <authorList>
            <person name="Goeker M."/>
        </authorList>
    </citation>
    <scope>NUCLEOTIDE SEQUENCE [LARGE SCALE GENOMIC DNA]</scope>
    <source>
        <strain evidence="3 4">DSM 23857</strain>
    </source>
</reference>
<feature type="domain" description="Response regulatory" evidence="2">
    <location>
        <begin position="23"/>
        <end position="148"/>
    </location>
</feature>
<dbReference type="AlphaFoldDB" id="A0A327QJ12"/>
<name>A0A327QJ12_9BACT</name>
<sequence length="151" mass="17214">MMHNIYSLNQLSQPQNPVPVQLRVLVVDDNAIDLMLHKRIVAHHMPNCNTIGFQHAANALQYLMEHEGEATYTLILLDIQMPEMDGYEFVAHLHNCPPTVKEKCIIVMVSSAHDEYNHIVHPSLQLVKQKLPKPLVPASFKDVMNNILLHI</sequence>
<comment type="caution">
    <text evidence="3">The sequence shown here is derived from an EMBL/GenBank/DDBJ whole genome shotgun (WGS) entry which is preliminary data.</text>
</comment>
<dbReference type="SUPFAM" id="SSF52172">
    <property type="entry name" value="CheY-like"/>
    <property type="match status" value="1"/>
</dbReference>
<evidence type="ECO:0000313" key="3">
    <source>
        <dbReference type="EMBL" id="RAJ04251.1"/>
    </source>
</evidence>
<organism evidence="3 4">
    <name type="scientific">Chitinophaga skermanii</name>
    <dbReference type="NCBI Taxonomy" id="331697"/>
    <lineage>
        <taxon>Bacteria</taxon>
        <taxon>Pseudomonadati</taxon>
        <taxon>Bacteroidota</taxon>
        <taxon>Chitinophagia</taxon>
        <taxon>Chitinophagales</taxon>
        <taxon>Chitinophagaceae</taxon>
        <taxon>Chitinophaga</taxon>
    </lineage>
</organism>
<evidence type="ECO:0000259" key="2">
    <source>
        <dbReference type="PROSITE" id="PS50110"/>
    </source>
</evidence>
<accession>A0A327QJ12</accession>
<dbReference type="SMART" id="SM00448">
    <property type="entry name" value="REC"/>
    <property type="match status" value="1"/>
</dbReference>
<dbReference type="RefSeq" id="WP_111598547.1">
    <property type="nucleotide sequence ID" value="NZ_QLLL01000005.1"/>
</dbReference>
<dbReference type="Pfam" id="PF00072">
    <property type="entry name" value="Response_reg"/>
    <property type="match status" value="1"/>
</dbReference>
<proteinExistence type="predicted"/>
<dbReference type="EMBL" id="QLLL01000005">
    <property type="protein sequence ID" value="RAJ04251.1"/>
    <property type="molecule type" value="Genomic_DNA"/>
</dbReference>